<evidence type="ECO:0000313" key="2">
    <source>
        <dbReference type="EMBL" id="BAL56787.1"/>
    </source>
</evidence>
<evidence type="ECO:0000256" key="1">
    <source>
        <dbReference type="SAM" id="MobiDB-lite"/>
    </source>
</evidence>
<dbReference type="AlphaFoldDB" id="H5SKV1"/>
<accession>H5SKV1</accession>
<name>H5SKV1_9ZZZZ</name>
<reference evidence="2" key="2">
    <citation type="journal article" date="2012" name="PLoS ONE">
        <title>A Deeply Branching Thermophilic Bacterium with an Ancient Acetyl-CoA Pathway Dominates a Subsurface Ecosystem.</title>
        <authorList>
            <person name="Takami H."/>
            <person name="Noguchi H."/>
            <person name="Takaki Y."/>
            <person name="Uchiyama I."/>
            <person name="Toyoda A."/>
            <person name="Nishi S."/>
            <person name="Chee G.-J."/>
            <person name="Arai W."/>
            <person name="Nunoura T."/>
            <person name="Itoh T."/>
            <person name="Hattori M."/>
            <person name="Takai K."/>
        </authorList>
    </citation>
    <scope>NUCLEOTIDE SEQUENCE</scope>
</reference>
<reference evidence="2" key="1">
    <citation type="journal article" date="2005" name="Environ. Microbiol.">
        <title>Genetic and functional properties of uncultivated thermophilic crenarchaeotes from a subsurface gold mine as revealed by analysis of genome fragments.</title>
        <authorList>
            <person name="Nunoura T."/>
            <person name="Hirayama H."/>
            <person name="Takami H."/>
            <person name="Oida H."/>
            <person name="Nishi S."/>
            <person name="Shimamura S."/>
            <person name="Suzuki Y."/>
            <person name="Inagaki F."/>
            <person name="Takai K."/>
            <person name="Nealson K.H."/>
            <person name="Horikoshi K."/>
        </authorList>
    </citation>
    <scope>NUCLEOTIDE SEQUENCE</scope>
</reference>
<sequence length="112" mass="11686">MGRAVKAVSDAEHKAEKAKPESSSESVVATVIHANGNKAVVVEGHRVRPQRSFALRFMAPRGGVCAKGTLGHRAGVASQLTGPSRLTAGGSRAHNKKRGLIEAPLCLSRKPA</sequence>
<proteinExistence type="predicted"/>
<gene>
    <name evidence="2" type="ORF">HGMM_F42G09C13</name>
</gene>
<protein>
    <submittedName>
        <fullName evidence="2">Uncharacterized protein</fullName>
    </submittedName>
</protein>
<feature type="compositionally biased region" description="Basic and acidic residues" evidence="1">
    <location>
        <begin position="9"/>
        <end position="22"/>
    </location>
</feature>
<organism evidence="2">
    <name type="scientific">uncultured prokaryote</name>
    <dbReference type="NCBI Taxonomy" id="198431"/>
    <lineage>
        <taxon>unclassified sequences</taxon>
        <taxon>environmental samples</taxon>
    </lineage>
</organism>
<feature type="region of interest" description="Disordered" evidence="1">
    <location>
        <begin position="1"/>
        <end position="24"/>
    </location>
</feature>
<dbReference type="EMBL" id="AP011758">
    <property type="protein sequence ID" value="BAL56787.1"/>
    <property type="molecule type" value="Genomic_DNA"/>
</dbReference>